<reference evidence="2" key="1">
    <citation type="journal article" date="2021" name="PeerJ">
        <title>Extensive microbial diversity within the chicken gut microbiome revealed by metagenomics and culture.</title>
        <authorList>
            <person name="Gilroy R."/>
            <person name="Ravi A."/>
            <person name="Getino M."/>
            <person name="Pursley I."/>
            <person name="Horton D.L."/>
            <person name="Alikhan N.F."/>
            <person name="Baker D."/>
            <person name="Gharbi K."/>
            <person name="Hall N."/>
            <person name="Watson M."/>
            <person name="Adriaenssens E.M."/>
            <person name="Foster-Nyarko E."/>
            <person name="Jarju S."/>
            <person name="Secka A."/>
            <person name="Antonio M."/>
            <person name="Oren A."/>
            <person name="Chaudhuri R.R."/>
            <person name="La Ragione R."/>
            <person name="Hildebrand F."/>
            <person name="Pallen M.J."/>
        </authorList>
    </citation>
    <scope>NUCLEOTIDE SEQUENCE</scope>
    <source>
        <strain evidence="2">CHK196-7946</strain>
    </source>
</reference>
<dbReference type="Pfam" id="PF00535">
    <property type="entry name" value="Glycos_transf_2"/>
    <property type="match status" value="1"/>
</dbReference>
<dbReference type="AlphaFoldDB" id="A0A9D2QAJ7"/>
<proteinExistence type="predicted"/>
<dbReference type="InterPro" id="IPR001173">
    <property type="entry name" value="Glyco_trans_2-like"/>
</dbReference>
<organism evidence="2 3">
    <name type="scientific">Candidatus Mediterraneibacter faecavium</name>
    <dbReference type="NCBI Taxonomy" id="2838668"/>
    <lineage>
        <taxon>Bacteria</taxon>
        <taxon>Bacillati</taxon>
        <taxon>Bacillota</taxon>
        <taxon>Clostridia</taxon>
        <taxon>Lachnospirales</taxon>
        <taxon>Lachnospiraceae</taxon>
        <taxon>Mediterraneibacter</taxon>
    </lineage>
</organism>
<dbReference type="Gene3D" id="3.90.550.10">
    <property type="entry name" value="Spore Coat Polysaccharide Biosynthesis Protein SpsA, Chain A"/>
    <property type="match status" value="1"/>
</dbReference>
<name>A0A9D2QAJ7_9FIRM</name>
<dbReference type="PANTHER" id="PTHR22916">
    <property type="entry name" value="GLYCOSYLTRANSFERASE"/>
    <property type="match status" value="1"/>
</dbReference>
<feature type="domain" description="Glycosyltransferase 2-like" evidence="1">
    <location>
        <begin position="5"/>
        <end position="167"/>
    </location>
</feature>
<dbReference type="GO" id="GO:0016758">
    <property type="term" value="F:hexosyltransferase activity"/>
    <property type="evidence" value="ECO:0007669"/>
    <property type="project" value="UniProtKB-ARBA"/>
</dbReference>
<evidence type="ECO:0000313" key="3">
    <source>
        <dbReference type="Proteomes" id="UP000823902"/>
    </source>
</evidence>
<dbReference type="CDD" id="cd00761">
    <property type="entry name" value="Glyco_tranf_GTA_type"/>
    <property type="match status" value="1"/>
</dbReference>
<dbReference type="EMBL" id="DWVY01000042">
    <property type="protein sequence ID" value="HJC74839.1"/>
    <property type="molecule type" value="Genomic_DNA"/>
</dbReference>
<dbReference type="PANTHER" id="PTHR22916:SF3">
    <property type="entry name" value="UDP-GLCNAC:BETAGAL BETA-1,3-N-ACETYLGLUCOSAMINYLTRANSFERASE-LIKE PROTEIN 1"/>
    <property type="match status" value="1"/>
</dbReference>
<gene>
    <name evidence="2" type="ORF">H9697_07840</name>
</gene>
<reference evidence="2" key="2">
    <citation type="submission" date="2021-04" db="EMBL/GenBank/DDBJ databases">
        <authorList>
            <person name="Gilroy R."/>
        </authorList>
    </citation>
    <scope>NUCLEOTIDE SEQUENCE</scope>
    <source>
        <strain evidence="2">CHK196-7946</strain>
    </source>
</reference>
<dbReference type="Proteomes" id="UP000823902">
    <property type="component" value="Unassembled WGS sequence"/>
</dbReference>
<evidence type="ECO:0000259" key="1">
    <source>
        <dbReference type="Pfam" id="PF00535"/>
    </source>
</evidence>
<comment type="caution">
    <text evidence="2">The sequence shown here is derived from an EMBL/GenBank/DDBJ whole genome shotgun (WGS) entry which is preliminary data.</text>
</comment>
<evidence type="ECO:0000313" key="2">
    <source>
        <dbReference type="EMBL" id="HJC74839.1"/>
    </source>
</evidence>
<dbReference type="InterPro" id="IPR029044">
    <property type="entry name" value="Nucleotide-diphossugar_trans"/>
</dbReference>
<accession>A0A9D2QAJ7</accession>
<dbReference type="SUPFAM" id="SSF53448">
    <property type="entry name" value="Nucleotide-diphospho-sugar transferases"/>
    <property type="match status" value="1"/>
</dbReference>
<protein>
    <submittedName>
        <fullName evidence="2">Glycosyltransferase</fullName>
    </submittedName>
</protein>
<sequence length="308" mass="35740">MKLVSVIIPAYNAEKTIARCLQSVINASYQNLEVIVVDDGSTDKTASICQNYAEKDRRIKVICQSNLGVVEARKLALYYSTGEYISFVDSDDTMSVKMIEKLTEAMELKYVDIAVCGYEVVWDDHLERAQYEKEVTLGNTYDILDAYINGGVRGFLWNKLYKRELFEDMQWPENMDICEDLYSNAWIVSKHPDLKVTILPESYYQYYMYESSATHNIEKLISPSGEWKYLTAHRLIEELFIGDPQITRMLKISEAVLIQYGIQMLSGGHDFSETKRALKRASLKFLFIMLKSEKSIREKIKWIYDCFL</sequence>